<evidence type="ECO:0000256" key="8">
    <source>
        <dbReference type="ARBA" id="ARBA00023136"/>
    </source>
</evidence>
<evidence type="ECO:0000313" key="11">
    <source>
        <dbReference type="EMBL" id="KKS43135.1"/>
    </source>
</evidence>
<dbReference type="GO" id="GO:0006508">
    <property type="term" value="P:proteolysis"/>
    <property type="evidence" value="ECO:0007669"/>
    <property type="project" value="UniProtKB-KW"/>
</dbReference>
<evidence type="ECO:0000256" key="2">
    <source>
        <dbReference type="ARBA" id="ARBA00022475"/>
    </source>
</evidence>
<dbReference type="AlphaFoldDB" id="A0A0G0Z341"/>
<dbReference type="PRINTS" id="PR00781">
    <property type="entry name" value="LIPOSIGPTASE"/>
</dbReference>
<comment type="similarity">
    <text evidence="1 9">Belongs to the peptidase A8 family.</text>
</comment>
<keyword evidence="4 10" id="KW-0812">Transmembrane</keyword>
<keyword evidence="8 10" id="KW-0472">Membrane</keyword>
<gene>
    <name evidence="11" type="ORF">UV06_C0002G0037</name>
</gene>
<keyword evidence="6" id="KW-0378">Hydrolase</keyword>
<dbReference type="GO" id="GO:0004190">
    <property type="term" value="F:aspartic-type endopeptidase activity"/>
    <property type="evidence" value="ECO:0007669"/>
    <property type="project" value="UniProtKB-KW"/>
</dbReference>
<comment type="caution">
    <text evidence="11">The sequence shown here is derived from an EMBL/GenBank/DDBJ whole genome shotgun (WGS) entry which is preliminary data.</text>
</comment>
<evidence type="ECO:0000256" key="1">
    <source>
        <dbReference type="ARBA" id="ARBA00006139"/>
    </source>
</evidence>
<organism evidence="11 12">
    <name type="scientific">Candidatus Collierbacteria bacterium GW2011_GWA2_42_17</name>
    <dbReference type="NCBI Taxonomy" id="1618378"/>
    <lineage>
        <taxon>Bacteria</taxon>
        <taxon>Candidatus Collieribacteriota</taxon>
    </lineage>
</organism>
<keyword evidence="5" id="KW-0064">Aspartyl protease</keyword>
<reference evidence="11 12" key="1">
    <citation type="journal article" date="2015" name="Nature">
        <title>rRNA introns, odd ribosomes, and small enigmatic genomes across a large radiation of phyla.</title>
        <authorList>
            <person name="Brown C.T."/>
            <person name="Hug L.A."/>
            <person name="Thomas B.C."/>
            <person name="Sharon I."/>
            <person name="Castelle C.J."/>
            <person name="Singh A."/>
            <person name="Wilkins M.J."/>
            <person name="Williams K.H."/>
            <person name="Banfield J.F."/>
        </authorList>
    </citation>
    <scope>NUCLEOTIDE SEQUENCE [LARGE SCALE GENOMIC DNA]</scope>
</reference>
<evidence type="ECO:0000256" key="3">
    <source>
        <dbReference type="ARBA" id="ARBA00022670"/>
    </source>
</evidence>
<feature type="transmembrane region" description="Helical" evidence="10">
    <location>
        <begin position="69"/>
        <end position="85"/>
    </location>
</feature>
<feature type="transmembrane region" description="Helical" evidence="10">
    <location>
        <begin position="97"/>
        <end position="119"/>
    </location>
</feature>
<sequence length="136" mass="15441">MIFGGIFILLMDLVFQTMFRASGLGLENRGVSFGMASEIGNIVSFIALSLFIGWFLFELIKFRKFRRSLFLIALGGLGNIFYRFIWGSVWDYICLPFLPFCFNLSDVLISLGVVSYILGVDGNRSTLRRQRNTGNQ</sequence>
<proteinExistence type="inferred from homology"/>
<evidence type="ECO:0000256" key="4">
    <source>
        <dbReference type="ARBA" id="ARBA00022692"/>
    </source>
</evidence>
<dbReference type="PANTHER" id="PTHR33695">
    <property type="entry name" value="LIPOPROTEIN SIGNAL PEPTIDASE"/>
    <property type="match status" value="1"/>
</dbReference>
<evidence type="ECO:0000256" key="10">
    <source>
        <dbReference type="SAM" id="Phobius"/>
    </source>
</evidence>
<dbReference type="Pfam" id="PF01252">
    <property type="entry name" value="Peptidase_A8"/>
    <property type="match status" value="1"/>
</dbReference>
<dbReference type="InterPro" id="IPR001872">
    <property type="entry name" value="Peptidase_A8"/>
</dbReference>
<keyword evidence="2" id="KW-1003">Cell membrane</keyword>
<feature type="transmembrane region" description="Helical" evidence="10">
    <location>
        <begin position="39"/>
        <end position="57"/>
    </location>
</feature>
<dbReference type="PANTHER" id="PTHR33695:SF1">
    <property type="entry name" value="LIPOPROTEIN SIGNAL PEPTIDASE"/>
    <property type="match status" value="1"/>
</dbReference>
<evidence type="ECO:0000256" key="5">
    <source>
        <dbReference type="ARBA" id="ARBA00022750"/>
    </source>
</evidence>
<name>A0A0G0Z341_9BACT</name>
<evidence type="ECO:0000256" key="7">
    <source>
        <dbReference type="ARBA" id="ARBA00022989"/>
    </source>
</evidence>
<evidence type="ECO:0000256" key="9">
    <source>
        <dbReference type="RuleBase" id="RU004181"/>
    </source>
</evidence>
<dbReference type="GO" id="GO:0016020">
    <property type="term" value="C:membrane"/>
    <property type="evidence" value="ECO:0007669"/>
    <property type="project" value="InterPro"/>
</dbReference>
<protein>
    <submittedName>
        <fullName evidence="11">Lipoprotein signal peptidase</fullName>
    </submittedName>
</protein>
<accession>A0A0G0Z341</accession>
<evidence type="ECO:0000313" key="12">
    <source>
        <dbReference type="Proteomes" id="UP000033854"/>
    </source>
</evidence>
<evidence type="ECO:0000256" key="6">
    <source>
        <dbReference type="ARBA" id="ARBA00022801"/>
    </source>
</evidence>
<dbReference type="EMBL" id="LCDA01000002">
    <property type="protein sequence ID" value="KKS43135.1"/>
    <property type="molecule type" value="Genomic_DNA"/>
</dbReference>
<keyword evidence="11" id="KW-0449">Lipoprotein</keyword>
<dbReference type="Proteomes" id="UP000033854">
    <property type="component" value="Unassembled WGS sequence"/>
</dbReference>
<keyword evidence="7 10" id="KW-1133">Transmembrane helix</keyword>
<keyword evidence="3" id="KW-0645">Protease</keyword>